<keyword evidence="5 7" id="KW-0472">Membrane</keyword>
<dbReference type="Pfam" id="PF07690">
    <property type="entry name" value="MFS_1"/>
    <property type="match status" value="1"/>
</dbReference>
<evidence type="ECO:0000256" key="1">
    <source>
        <dbReference type="ARBA" id="ARBA00004141"/>
    </source>
</evidence>
<dbReference type="InterPro" id="IPR050930">
    <property type="entry name" value="MFS_Vesicular_Transporter"/>
</dbReference>
<gene>
    <name evidence="9" type="ORF">BOX15_Mlig008952g1</name>
</gene>
<dbReference type="Gene3D" id="1.20.1250.20">
    <property type="entry name" value="MFS general substrate transporter like domains"/>
    <property type="match status" value="2"/>
</dbReference>
<keyword evidence="10" id="KW-1185">Reference proteome</keyword>
<dbReference type="AlphaFoldDB" id="A0A267FLJ0"/>
<dbReference type="OrthoDB" id="446368at2759"/>
<name>A0A267FLJ0_9PLAT</name>
<keyword evidence="3 7" id="KW-0812">Transmembrane</keyword>
<feature type="transmembrane region" description="Helical" evidence="7">
    <location>
        <begin position="434"/>
        <end position="452"/>
    </location>
</feature>
<dbReference type="GO" id="GO:0016020">
    <property type="term" value="C:membrane"/>
    <property type="evidence" value="ECO:0007669"/>
    <property type="project" value="UniProtKB-SubCell"/>
</dbReference>
<keyword evidence="2" id="KW-0813">Transport</keyword>
<dbReference type="PROSITE" id="PS50850">
    <property type="entry name" value="MFS"/>
    <property type="match status" value="1"/>
</dbReference>
<accession>A0A267FLJ0</accession>
<dbReference type="EMBL" id="NIVC01000987">
    <property type="protein sequence ID" value="PAA73909.1"/>
    <property type="molecule type" value="Genomic_DNA"/>
</dbReference>
<feature type="transmembrane region" description="Helical" evidence="7">
    <location>
        <begin position="231"/>
        <end position="256"/>
    </location>
</feature>
<comment type="caution">
    <text evidence="9">The sequence shown here is derived from an EMBL/GenBank/DDBJ whole genome shotgun (WGS) entry which is preliminary data.</text>
</comment>
<dbReference type="PANTHER" id="PTHR23506">
    <property type="entry name" value="GH10249P"/>
    <property type="match status" value="1"/>
</dbReference>
<organism evidence="9 10">
    <name type="scientific">Macrostomum lignano</name>
    <dbReference type="NCBI Taxonomy" id="282301"/>
    <lineage>
        <taxon>Eukaryota</taxon>
        <taxon>Metazoa</taxon>
        <taxon>Spiralia</taxon>
        <taxon>Lophotrochozoa</taxon>
        <taxon>Platyhelminthes</taxon>
        <taxon>Rhabditophora</taxon>
        <taxon>Macrostomorpha</taxon>
        <taxon>Macrostomida</taxon>
        <taxon>Macrostomidae</taxon>
        <taxon>Macrostomum</taxon>
    </lineage>
</organism>
<evidence type="ECO:0000256" key="3">
    <source>
        <dbReference type="ARBA" id="ARBA00022692"/>
    </source>
</evidence>
<dbReference type="SUPFAM" id="SSF103473">
    <property type="entry name" value="MFS general substrate transporter"/>
    <property type="match status" value="1"/>
</dbReference>
<comment type="subcellular location">
    <subcellularLocation>
        <location evidence="1">Membrane</location>
        <topology evidence="1">Multi-pass membrane protein</topology>
    </subcellularLocation>
</comment>
<feature type="transmembrane region" description="Helical" evidence="7">
    <location>
        <begin position="339"/>
        <end position="357"/>
    </location>
</feature>
<feature type="transmembrane region" description="Helical" evidence="7">
    <location>
        <begin position="134"/>
        <end position="158"/>
    </location>
</feature>
<evidence type="ECO:0000259" key="8">
    <source>
        <dbReference type="PROSITE" id="PS50850"/>
    </source>
</evidence>
<proteinExistence type="predicted"/>
<feature type="region of interest" description="Disordered" evidence="6">
    <location>
        <begin position="34"/>
        <end position="57"/>
    </location>
</feature>
<evidence type="ECO:0000313" key="10">
    <source>
        <dbReference type="Proteomes" id="UP000215902"/>
    </source>
</evidence>
<dbReference type="Proteomes" id="UP000215902">
    <property type="component" value="Unassembled WGS sequence"/>
</dbReference>
<feature type="transmembrane region" description="Helical" evidence="7">
    <location>
        <begin position="377"/>
        <end position="396"/>
    </location>
</feature>
<dbReference type="STRING" id="282301.A0A267FLJ0"/>
<dbReference type="PANTHER" id="PTHR23506:SF28">
    <property type="entry name" value="MFS-TYPE TRANSPORTER SLC18B1-LIKE PROTEIN"/>
    <property type="match status" value="1"/>
</dbReference>
<protein>
    <recommendedName>
        <fullName evidence="8">Major facilitator superfamily (MFS) profile domain-containing protein</fullName>
    </recommendedName>
</protein>
<dbReference type="GO" id="GO:0022857">
    <property type="term" value="F:transmembrane transporter activity"/>
    <property type="evidence" value="ECO:0007669"/>
    <property type="project" value="InterPro"/>
</dbReference>
<evidence type="ECO:0000256" key="7">
    <source>
        <dbReference type="SAM" id="Phobius"/>
    </source>
</evidence>
<keyword evidence="4 7" id="KW-1133">Transmembrane helix</keyword>
<evidence type="ECO:0000256" key="2">
    <source>
        <dbReference type="ARBA" id="ARBA00022448"/>
    </source>
</evidence>
<reference evidence="9 10" key="1">
    <citation type="submission" date="2017-06" db="EMBL/GenBank/DDBJ databases">
        <title>A platform for efficient transgenesis in Macrostomum lignano, a flatworm model organism for stem cell research.</title>
        <authorList>
            <person name="Berezikov E."/>
        </authorList>
    </citation>
    <scope>NUCLEOTIDE SEQUENCE [LARGE SCALE GENOMIC DNA]</scope>
    <source>
        <strain evidence="9">DV1</strain>
        <tissue evidence="9">Whole organism</tissue>
    </source>
</reference>
<feature type="transmembrane region" description="Helical" evidence="7">
    <location>
        <begin position="170"/>
        <end position="193"/>
    </location>
</feature>
<dbReference type="InterPro" id="IPR011701">
    <property type="entry name" value="MFS"/>
</dbReference>
<evidence type="ECO:0000313" key="9">
    <source>
        <dbReference type="EMBL" id="PAA73909.1"/>
    </source>
</evidence>
<evidence type="ECO:0000256" key="4">
    <source>
        <dbReference type="ARBA" id="ARBA00022989"/>
    </source>
</evidence>
<dbReference type="InterPro" id="IPR020846">
    <property type="entry name" value="MFS_dom"/>
</dbReference>
<sequence>MHGTQFASDDNSNDYNGLINGNVSGQILLPVASGSHSNRNASTTNISANLPSRASPTNNNDDVFVKHHRSVVQQDGIEPAQVQAVSNPIYVNLDIKVEDADQTAVESACGSSSSDESSIFVPFSFRALSRKRKLLLVSLCLGELCSNVMLSIMAPFFPSEAESKGVSSTVSGWIFGVLPLAQVIFSPIVGAMMKPAGVKFLFLSGAFLGGCATILFGALDHMPSRDGGLMFIIYCFAIRITTAWGFASYTTAAFVIIAQEFGDNVSQVFGIAETFCGIGAVLGPAVGGVLYGWGGFGLPFFVLGGIYLLTVPLSWPLIPSDAESHHGQVSNFTLLRVPGILMMCWTVIVLGTGWSIFEPVLEPRLGSYNLSPQLIGLVFLLTASSYALSAPLFGWITERIDDLNPLILASLAGCTACLAMLGPSPLFTNNAPDSATGSLALIIVSLALLGLFNSMGIVPSYEYMLDAAEEAGLPDDVSVHGAIGGLWGSAYAFGEFVGPIAGGFLVDISSFGWATTAGAGLSLISVMRFSRLVYYLFYCSELGLISRDLG</sequence>
<evidence type="ECO:0000256" key="6">
    <source>
        <dbReference type="SAM" id="MobiDB-lite"/>
    </source>
</evidence>
<feature type="domain" description="Major facilitator superfamily (MFS) profile" evidence="8">
    <location>
        <begin position="135"/>
        <end position="543"/>
    </location>
</feature>
<feature type="transmembrane region" description="Helical" evidence="7">
    <location>
        <begin position="296"/>
        <end position="318"/>
    </location>
</feature>
<evidence type="ECO:0000256" key="5">
    <source>
        <dbReference type="ARBA" id="ARBA00023136"/>
    </source>
</evidence>
<feature type="transmembrane region" description="Helical" evidence="7">
    <location>
        <begin position="403"/>
        <end position="422"/>
    </location>
</feature>
<feature type="transmembrane region" description="Helical" evidence="7">
    <location>
        <begin position="200"/>
        <end position="219"/>
    </location>
</feature>
<feature type="transmembrane region" description="Helical" evidence="7">
    <location>
        <begin position="268"/>
        <end position="290"/>
    </location>
</feature>
<dbReference type="InterPro" id="IPR036259">
    <property type="entry name" value="MFS_trans_sf"/>
</dbReference>